<dbReference type="Pfam" id="PF20056">
    <property type="entry name" value="DUF6455"/>
    <property type="match status" value="1"/>
</dbReference>
<organism evidence="3 5">
    <name type="scientific">Thalassovita autumnalis</name>
    <dbReference type="NCBI Taxonomy" id="2072972"/>
    <lineage>
        <taxon>Bacteria</taxon>
        <taxon>Pseudomonadati</taxon>
        <taxon>Pseudomonadota</taxon>
        <taxon>Alphaproteobacteria</taxon>
        <taxon>Rhodobacterales</taxon>
        <taxon>Roseobacteraceae</taxon>
        <taxon>Thalassovita</taxon>
    </lineage>
</organism>
<protein>
    <recommendedName>
        <fullName evidence="1">DUF6455 domain-containing protein</fullName>
    </recommendedName>
</protein>
<evidence type="ECO:0000313" key="4">
    <source>
        <dbReference type="Proteomes" id="UP000051086"/>
    </source>
</evidence>
<sequence>MLPPIGGSDMGKIFPLGSPETHFWLTRSMARRLGVNLSDAMADDLLSPQSYADMVTRCRQCPHVSACQAWLAQSTCAPEAPDHCLNAAIFNRLRH</sequence>
<dbReference type="InterPro" id="IPR045601">
    <property type="entry name" value="DUF6455"/>
</dbReference>
<evidence type="ECO:0000259" key="1">
    <source>
        <dbReference type="Pfam" id="PF20056"/>
    </source>
</evidence>
<reference evidence="3 5" key="2">
    <citation type="submission" date="2015-09" db="EMBL/GenBank/DDBJ databases">
        <authorList>
            <consortium name="Swine Surveillance"/>
        </authorList>
    </citation>
    <scope>NUCLEOTIDE SEQUENCE [LARGE SCALE GENOMIC DNA]</scope>
    <source>
        <strain evidence="3 5">5120</strain>
    </source>
</reference>
<evidence type="ECO:0000313" key="2">
    <source>
        <dbReference type="EMBL" id="CUH62962.1"/>
    </source>
</evidence>
<feature type="domain" description="DUF6455" evidence="1">
    <location>
        <begin position="16"/>
        <end position="94"/>
    </location>
</feature>
<dbReference type="Proteomes" id="UP000051887">
    <property type="component" value="Unassembled WGS sequence"/>
</dbReference>
<reference evidence="2 4" key="1">
    <citation type="submission" date="2015-09" db="EMBL/GenBank/DDBJ databases">
        <authorList>
            <person name="Rodrigo-Torres L."/>
            <person name="Arahal D.R."/>
        </authorList>
    </citation>
    <scope>NUCLEOTIDE SEQUENCE [LARGE SCALE GENOMIC DNA]</scope>
    <source>
        <strain evidence="2 4">CECT 5118</strain>
    </source>
</reference>
<accession>A0A0N7LXK2</accession>
<gene>
    <name evidence="2" type="ORF">TL5118_00260</name>
    <name evidence="3" type="ORF">TL5120_01931</name>
</gene>
<proteinExistence type="predicted"/>
<dbReference type="EMBL" id="CYSC01000027">
    <property type="protein sequence ID" value="CUH72135.1"/>
    <property type="molecule type" value="Genomic_DNA"/>
</dbReference>
<name>A0A0N7LXK2_9RHOB</name>
<keyword evidence="4" id="KW-1185">Reference proteome</keyword>
<dbReference type="EMBL" id="CYSB01000005">
    <property type="protein sequence ID" value="CUH62962.1"/>
    <property type="molecule type" value="Genomic_DNA"/>
</dbReference>
<evidence type="ECO:0000313" key="3">
    <source>
        <dbReference type="EMBL" id="CUH72135.1"/>
    </source>
</evidence>
<evidence type="ECO:0000313" key="5">
    <source>
        <dbReference type="Proteomes" id="UP000051887"/>
    </source>
</evidence>
<dbReference type="Proteomes" id="UP000051086">
    <property type="component" value="Unassembled WGS sequence"/>
</dbReference>
<dbReference type="AlphaFoldDB" id="A0A0N7LXK2"/>